<proteinExistence type="predicted"/>
<evidence type="ECO:0000256" key="1">
    <source>
        <dbReference type="SAM" id="SignalP"/>
    </source>
</evidence>
<dbReference type="EMBL" id="FTOA01000003">
    <property type="protein sequence ID" value="SIS69661.1"/>
    <property type="molecule type" value="Genomic_DNA"/>
</dbReference>
<dbReference type="STRING" id="80876.SAMN05421779_103152"/>
<protein>
    <submittedName>
        <fullName evidence="2">Uncharacterized protein</fullName>
    </submittedName>
</protein>
<feature type="signal peptide" evidence="1">
    <location>
        <begin position="1"/>
        <end position="22"/>
    </location>
</feature>
<feature type="chain" id="PRO_5009943252" evidence="1">
    <location>
        <begin position="23"/>
        <end position="386"/>
    </location>
</feature>
<dbReference type="InterPro" id="IPR053754">
    <property type="entry name" value="OligoMan_bind_ChitinaseAct_sf"/>
</dbReference>
<dbReference type="Pfam" id="PF11958">
    <property type="entry name" value="DUF3472"/>
    <property type="match status" value="1"/>
</dbReference>
<dbReference type="RefSeq" id="WP_076399794.1">
    <property type="nucleotide sequence ID" value="NZ_FTOA01000003.1"/>
</dbReference>
<sequence>MKAGWGLVVAGMLWGMASPAIAYDVHAGPIWNTDDARQKCPAVCAGARWDGRWSSDQDDVAVCGTTTGEPARVGVISSDAEAARVCPQALAAATWQGAWATVSPGDSVCGCVPPPLYAGNEQPSRAARMIHLHYEAPEAELFYNEVRIEASYPGSYFAVCGFRHGYFGLQELFDHRKVAIFSVWEPDHGQDPTQVPLAVRTEPVAPGAGVDVRRFGNEGTGGQSFLNFDWQVGQTYRFLVEARHDGDRTAYTGFVYLPTEQRWQKMVTFRALAENDLLRDPYSFVEDFRADGTSAQQIHRARYGNGWMRDTAGRWHPLTRAAFTAMAPNGNLRSAIDAGQQGGDFYLQTGAGTVKSRGLGQIITLDAVPGLLPEDVRRWRVGEIGR</sequence>
<evidence type="ECO:0000313" key="3">
    <source>
        <dbReference type="Proteomes" id="UP000185678"/>
    </source>
</evidence>
<dbReference type="AlphaFoldDB" id="A0A1N7L796"/>
<accession>A0A1N7L796</accession>
<reference evidence="2 3" key="1">
    <citation type="submission" date="2017-01" db="EMBL/GenBank/DDBJ databases">
        <authorList>
            <person name="Mah S.A."/>
            <person name="Swanson W.J."/>
            <person name="Moy G.W."/>
            <person name="Vacquier V.D."/>
        </authorList>
    </citation>
    <scope>NUCLEOTIDE SEQUENCE [LARGE SCALE GENOMIC DNA]</scope>
    <source>
        <strain evidence="2 3">DSM 11589</strain>
    </source>
</reference>
<evidence type="ECO:0000313" key="2">
    <source>
        <dbReference type="EMBL" id="SIS69661.1"/>
    </source>
</evidence>
<dbReference type="Proteomes" id="UP000185678">
    <property type="component" value="Unassembled WGS sequence"/>
</dbReference>
<dbReference type="Gene3D" id="3.30.1490.230">
    <property type="match status" value="2"/>
</dbReference>
<dbReference type="InterPro" id="IPR021862">
    <property type="entry name" value="DUF3472"/>
</dbReference>
<gene>
    <name evidence="2" type="ORF">SAMN05421779_103152</name>
</gene>
<dbReference type="OrthoDB" id="8457000at2"/>
<name>A0A1N7L796_9PROT</name>
<keyword evidence="1" id="KW-0732">Signal</keyword>
<organism evidence="2 3">
    <name type="scientific">Insolitispirillum peregrinum</name>
    <dbReference type="NCBI Taxonomy" id="80876"/>
    <lineage>
        <taxon>Bacteria</taxon>
        <taxon>Pseudomonadati</taxon>
        <taxon>Pseudomonadota</taxon>
        <taxon>Alphaproteobacteria</taxon>
        <taxon>Rhodospirillales</taxon>
        <taxon>Novispirillaceae</taxon>
        <taxon>Insolitispirillum</taxon>
    </lineage>
</organism>
<keyword evidence="3" id="KW-1185">Reference proteome</keyword>